<evidence type="ECO:0000313" key="2">
    <source>
        <dbReference type="EMBL" id="KAK3243927.1"/>
    </source>
</evidence>
<feature type="region of interest" description="Disordered" evidence="1">
    <location>
        <begin position="89"/>
        <end position="119"/>
    </location>
</feature>
<evidence type="ECO:0000256" key="1">
    <source>
        <dbReference type="SAM" id="MobiDB-lite"/>
    </source>
</evidence>
<comment type="caution">
    <text evidence="2">The sequence shown here is derived from an EMBL/GenBank/DDBJ whole genome shotgun (WGS) entry which is preliminary data.</text>
</comment>
<feature type="compositionally biased region" description="Basic and acidic residues" evidence="1">
    <location>
        <begin position="18"/>
        <end position="29"/>
    </location>
</feature>
<evidence type="ECO:0000313" key="3">
    <source>
        <dbReference type="Proteomes" id="UP001190700"/>
    </source>
</evidence>
<dbReference type="EMBL" id="LGRX02032543">
    <property type="protein sequence ID" value="KAK3243927.1"/>
    <property type="molecule type" value="Genomic_DNA"/>
</dbReference>
<gene>
    <name evidence="2" type="ORF">CYMTET_46442</name>
</gene>
<dbReference type="AlphaFoldDB" id="A0AAE0BY56"/>
<organism evidence="2 3">
    <name type="scientific">Cymbomonas tetramitiformis</name>
    <dbReference type="NCBI Taxonomy" id="36881"/>
    <lineage>
        <taxon>Eukaryota</taxon>
        <taxon>Viridiplantae</taxon>
        <taxon>Chlorophyta</taxon>
        <taxon>Pyramimonadophyceae</taxon>
        <taxon>Pyramimonadales</taxon>
        <taxon>Pyramimonadaceae</taxon>
        <taxon>Cymbomonas</taxon>
    </lineage>
</organism>
<reference evidence="2 3" key="1">
    <citation type="journal article" date="2015" name="Genome Biol. Evol.">
        <title>Comparative Genomics of a Bacterivorous Green Alga Reveals Evolutionary Causalities and Consequences of Phago-Mixotrophic Mode of Nutrition.</title>
        <authorList>
            <person name="Burns J.A."/>
            <person name="Paasch A."/>
            <person name="Narechania A."/>
            <person name="Kim E."/>
        </authorList>
    </citation>
    <scope>NUCLEOTIDE SEQUENCE [LARGE SCALE GENOMIC DNA]</scope>
    <source>
        <strain evidence="2 3">PLY_AMNH</strain>
    </source>
</reference>
<keyword evidence="3" id="KW-1185">Reference proteome</keyword>
<dbReference type="Proteomes" id="UP001190700">
    <property type="component" value="Unassembled WGS sequence"/>
</dbReference>
<proteinExistence type="predicted"/>
<feature type="region of interest" description="Disordered" evidence="1">
    <location>
        <begin position="1"/>
        <end position="45"/>
    </location>
</feature>
<accession>A0AAE0BY56</accession>
<protein>
    <submittedName>
        <fullName evidence="2">Uncharacterized protein</fullName>
    </submittedName>
</protein>
<sequence length="119" mass="12465">MGAEADTAGAQGYIDDPEGARDGNHDRTGEGQGGGGTGSTCISEGCPSQIMAFQSNSRMRTTGTRPLAVEQAERWAPRRPTLAALTWKPTQDNDAQAAAVEPEEAFREGGSDGIPETQE</sequence>
<name>A0AAE0BY56_9CHLO</name>